<sequence>MISDKDDEIYYAGIINYTTLSSIEDAIKRECLKLDQDQIPFIPFLAIPLLNTFNTCKGNNRVLKDNEIPTGGDNYCLENTFSLVNSTKYKMPLTIYGESQNDNAYIKDTQQLQPYSKLVFRYSDSMSGYVYDTHNETDEIRVVSIGLDGSSKNYTPNEVVDVASNRDVLYFQRDSNNMNLFYKAKEGHLMHRPIIDFEPNNVQLNDTVDYINPELNTFVDALSIKPGKLGKSFFVEIGLAEADQYFDPSKIEKIIFQNQSYQGLNEYNRVRVTGRDLYFTKENDIVRIDYEAKSPYFYTINGSGNKGTLQQIDLCHSSDFSTASGNEFDFYWSGENAIIYRDRSFDSDNNVSTFEVNVIDFSKGIFHSHLDIDGVCGNPEQLFIKTSLSEDKKTFYLTLEGDGENQVLIEPIQ</sequence>
<dbReference type="Proteomes" id="UP000594435">
    <property type="component" value="Chromosome 1"/>
</dbReference>
<dbReference type="RefSeq" id="WP_193168060.1">
    <property type="nucleotide sequence ID" value="NZ_CP065217.1"/>
</dbReference>
<dbReference type="EMBL" id="CP065217">
    <property type="protein sequence ID" value="QPL52937.1"/>
    <property type="molecule type" value="Genomic_DNA"/>
</dbReference>
<evidence type="ECO:0000313" key="2">
    <source>
        <dbReference type="Proteomes" id="UP000594435"/>
    </source>
</evidence>
<dbReference type="AlphaFoldDB" id="A0AAJ4IA46"/>
<proteinExistence type="predicted"/>
<evidence type="ECO:0000313" key="1">
    <source>
        <dbReference type="EMBL" id="QPL52937.1"/>
    </source>
</evidence>
<reference evidence="1 2" key="1">
    <citation type="submission" date="2020-11" db="EMBL/GenBank/DDBJ databases">
        <title>Complete and Circularized Genome Assembly of a human isolate of Vibrio navarrensis biotype pommerensis with MiSeq and MinION Sequence Data.</title>
        <authorList>
            <person name="Schwartz K."/>
            <person name="Borowiak M."/>
            <person name="Deneke C."/>
            <person name="Balau V."/>
            <person name="Metelmann C."/>
            <person name="Strauch E."/>
        </authorList>
    </citation>
    <scope>NUCLEOTIDE SEQUENCE [LARGE SCALE GENOMIC DNA]</scope>
    <source>
        <strain evidence="1 2">20-VB00237</strain>
    </source>
</reference>
<protein>
    <submittedName>
        <fullName evidence="1">Uncharacterized protein</fullName>
    </submittedName>
</protein>
<organism evidence="1 2">
    <name type="scientific">Vibrio navarrensis</name>
    <dbReference type="NCBI Taxonomy" id="29495"/>
    <lineage>
        <taxon>Bacteria</taxon>
        <taxon>Pseudomonadati</taxon>
        <taxon>Pseudomonadota</taxon>
        <taxon>Gammaproteobacteria</taxon>
        <taxon>Vibrionales</taxon>
        <taxon>Vibrionaceae</taxon>
        <taxon>Vibrio</taxon>
    </lineage>
</organism>
<name>A0AAJ4IA46_9VIBR</name>
<gene>
    <name evidence="1" type="ORF">I3X05_13165</name>
</gene>
<accession>A0AAJ4IA46</accession>